<organism evidence="1 2">
    <name type="scientific">Vibrio cholerae</name>
    <dbReference type="NCBI Taxonomy" id="666"/>
    <lineage>
        <taxon>Bacteria</taxon>
        <taxon>Pseudomonadati</taxon>
        <taxon>Pseudomonadota</taxon>
        <taxon>Gammaproteobacteria</taxon>
        <taxon>Vibrionales</taxon>
        <taxon>Vibrionaceae</taxon>
        <taxon>Vibrio</taxon>
    </lineage>
</organism>
<proteinExistence type="predicted"/>
<dbReference type="InterPro" id="IPR011006">
    <property type="entry name" value="CheY-like_superfamily"/>
</dbReference>
<dbReference type="Proteomes" id="UP000323225">
    <property type="component" value="Unassembled WGS sequence"/>
</dbReference>
<dbReference type="SUPFAM" id="SSF52172">
    <property type="entry name" value="CheY-like"/>
    <property type="match status" value="1"/>
</dbReference>
<evidence type="ECO:0000313" key="1">
    <source>
        <dbReference type="EMBL" id="KAA1255204.1"/>
    </source>
</evidence>
<dbReference type="AlphaFoldDB" id="A0A5Q6PK33"/>
<protein>
    <submittedName>
        <fullName evidence="1">Uncharacterized protein</fullName>
    </submittedName>
</protein>
<dbReference type="Gene3D" id="1.25.40.10">
    <property type="entry name" value="Tetratricopeptide repeat domain"/>
    <property type="match status" value="1"/>
</dbReference>
<comment type="caution">
    <text evidence="1">The sequence shown here is derived from an EMBL/GenBank/DDBJ whole genome shotgun (WGS) entry which is preliminary data.</text>
</comment>
<gene>
    <name evidence="1" type="ORF">F0M16_08280</name>
</gene>
<dbReference type="SUPFAM" id="SSF48452">
    <property type="entry name" value="TPR-like"/>
    <property type="match status" value="1"/>
</dbReference>
<evidence type="ECO:0000313" key="2">
    <source>
        <dbReference type="Proteomes" id="UP000323225"/>
    </source>
</evidence>
<sequence>MKFLLISHPKSITLKDWKLILAKSPASDEYEVCLSLTDAISHLQRDRFDAVIIDMGMSSYSTLKSLKMVNHIKFSQVTVVVTNDLVESISIPVDKQADIVIPRPFKINDALLALRAAKGNYVVTSDARRMFLAGDSLSLQSMLHKRLSTKQNRQISGLDKWFLQVTFESLMSQGMKDKCKFLLSDLIMDRNDPTAKILMAKLLIADNRPSEALMLYADEIEGGSMTNAALFVMSQAFMSIGDFSSAKSLTSKIIANGVMEFDVFTNHAKSLFECGEFKSSVEVELDSMKLRLDSKEDDEDSYKRLIHYGNKYWVSNEAASTTIVSKLANAIDRGFRKHQKAWLKAAFLEYKLKETALRGDIQKLKLHIGSIVNKERSVLLQNRYLMEYILELAGKLNLDSDCLMKLQNVAEMTELSNVKINSDAIKKANELYEKAKELFECGNLSEAEEAGRKAYMLRPNNLESSLLFVNILIEIHVNLGSGRLLNQAFTILESIGHVGDRHPLFSEYTKTKEKIENQTLS</sequence>
<dbReference type="Gene3D" id="3.40.50.2300">
    <property type="match status" value="1"/>
</dbReference>
<dbReference type="EMBL" id="VUAA01000007">
    <property type="protein sequence ID" value="KAA1255204.1"/>
    <property type="molecule type" value="Genomic_DNA"/>
</dbReference>
<dbReference type="InterPro" id="IPR011990">
    <property type="entry name" value="TPR-like_helical_dom_sf"/>
</dbReference>
<accession>A0A5Q6PK33</accession>
<reference evidence="1 2" key="1">
    <citation type="submission" date="2019-09" db="EMBL/GenBank/DDBJ databases">
        <authorList>
            <person name="Kritzky A."/>
            <person name="Schelkanova E.Y."/>
            <person name="Alkhova Z.V."/>
            <person name="Smirnova N.I."/>
        </authorList>
    </citation>
    <scope>NUCLEOTIDE SEQUENCE [LARGE SCALE GENOMIC DNA]</scope>
    <source>
        <strain evidence="1 2">M1526</strain>
    </source>
</reference>
<name>A0A5Q6PK33_VIBCL</name>